<dbReference type="RefSeq" id="WP_346148614.1">
    <property type="nucleotide sequence ID" value="NZ_BAAATE010000010.1"/>
</dbReference>
<name>A0ABP6ECP4_9ACTN</name>
<keyword evidence="2" id="KW-1185">Reference proteome</keyword>
<dbReference type="Proteomes" id="UP001501666">
    <property type="component" value="Unassembled WGS sequence"/>
</dbReference>
<dbReference type="EMBL" id="BAAATE010000010">
    <property type="protein sequence ID" value="GAA2665134.1"/>
    <property type="molecule type" value="Genomic_DNA"/>
</dbReference>
<proteinExistence type="predicted"/>
<sequence>MKLAEDLVKGDLLDIGTDETGLVVRRKVEDVRLKRRSVWVHVEDIYFPIVLMPAQRVSGVF</sequence>
<evidence type="ECO:0000313" key="2">
    <source>
        <dbReference type="Proteomes" id="UP001501666"/>
    </source>
</evidence>
<reference evidence="2" key="1">
    <citation type="journal article" date="2019" name="Int. J. Syst. Evol. Microbiol.">
        <title>The Global Catalogue of Microorganisms (GCM) 10K type strain sequencing project: providing services to taxonomists for standard genome sequencing and annotation.</title>
        <authorList>
            <consortium name="The Broad Institute Genomics Platform"/>
            <consortium name="The Broad Institute Genome Sequencing Center for Infectious Disease"/>
            <person name="Wu L."/>
            <person name="Ma J."/>
        </authorList>
    </citation>
    <scope>NUCLEOTIDE SEQUENCE [LARGE SCALE GENOMIC DNA]</scope>
    <source>
        <strain evidence="2">JCM 6835</strain>
    </source>
</reference>
<comment type="caution">
    <text evidence="1">The sequence shown here is derived from an EMBL/GenBank/DDBJ whole genome shotgun (WGS) entry which is preliminary data.</text>
</comment>
<gene>
    <name evidence="1" type="ORF">GCM10010412_041160</name>
</gene>
<evidence type="ECO:0000313" key="1">
    <source>
        <dbReference type="EMBL" id="GAA2665134.1"/>
    </source>
</evidence>
<organism evidence="1 2">
    <name type="scientific">Nonomuraea recticatena</name>
    <dbReference type="NCBI Taxonomy" id="46178"/>
    <lineage>
        <taxon>Bacteria</taxon>
        <taxon>Bacillati</taxon>
        <taxon>Actinomycetota</taxon>
        <taxon>Actinomycetes</taxon>
        <taxon>Streptosporangiales</taxon>
        <taxon>Streptosporangiaceae</taxon>
        <taxon>Nonomuraea</taxon>
    </lineage>
</organism>
<protein>
    <submittedName>
        <fullName evidence="1">Uncharacterized protein</fullName>
    </submittedName>
</protein>
<accession>A0ABP6ECP4</accession>